<keyword evidence="2" id="KW-1185">Reference proteome</keyword>
<dbReference type="Gramene" id="KVH94615">
    <property type="protein sequence ID" value="KVH94615"/>
    <property type="gene ID" value="Ccrd_003327"/>
</dbReference>
<comment type="caution">
    <text evidence="1">The sequence shown here is derived from an EMBL/GenBank/DDBJ whole genome shotgun (WGS) entry which is preliminary data.</text>
</comment>
<dbReference type="Proteomes" id="UP000243975">
    <property type="component" value="Unassembled WGS sequence"/>
</dbReference>
<dbReference type="EMBL" id="LEKV01004544">
    <property type="protein sequence ID" value="KVH94615.1"/>
    <property type="molecule type" value="Genomic_DNA"/>
</dbReference>
<proteinExistence type="predicted"/>
<evidence type="ECO:0000313" key="2">
    <source>
        <dbReference type="Proteomes" id="UP000243975"/>
    </source>
</evidence>
<sequence length="308" mass="35047">METVMETVEATTGHHGEGTTSIYALFIVEGASVSLRGRHFHGYPRLRSISSPVIALRRNQRYITKRTSLVKCAMDASFGDAIDESSRLLLLYSCEASMVLIQKFYESKNPKIDVKKKDEGIDPNHSRYVHCCHYREPANNGVSEWRLPDIFIFFIQVDVVASLLQQIVRRSIVGSSIQGKICMGTGLSYDTNEPVLKDAFGQHGEIIEVNPKERACHKLLQLKLYVITRVANQKGMDLYISFLRTLPAKPWQKWTISCWMVEIFGSNMQTKNEPQNARSDLLNQILLLFCRGHYLDEHACVGFCKIDK</sequence>
<dbReference type="AlphaFoldDB" id="A0A124SCR3"/>
<protein>
    <submittedName>
        <fullName evidence="1">Uncharacterized protein</fullName>
    </submittedName>
</protein>
<evidence type="ECO:0000313" key="1">
    <source>
        <dbReference type="EMBL" id="KVH94615.1"/>
    </source>
</evidence>
<gene>
    <name evidence="1" type="ORF">Ccrd_003327</name>
</gene>
<reference evidence="1 2" key="1">
    <citation type="journal article" date="2016" name="Sci. Rep.">
        <title>The genome sequence of the outbreeding globe artichoke constructed de novo incorporating a phase-aware low-pass sequencing strategy of F1 progeny.</title>
        <authorList>
            <person name="Scaglione D."/>
            <person name="Reyes-Chin-Wo S."/>
            <person name="Acquadro A."/>
            <person name="Froenicke L."/>
            <person name="Portis E."/>
            <person name="Beitel C."/>
            <person name="Tirone M."/>
            <person name="Mauro R."/>
            <person name="Lo Monaco A."/>
            <person name="Mauromicale G."/>
            <person name="Faccioli P."/>
            <person name="Cattivelli L."/>
            <person name="Rieseberg L."/>
            <person name="Michelmore R."/>
            <person name="Lanteri S."/>
        </authorList>
    </citation>
    <scope>NUCLEOTIDE SEQUENCE [LARGE SCALE GENOMIC DNA]</scope>
    <source>
        <strain evidence="1">2C</strain>
    </source>
</reference>
<accession>A0A124SCR3</accession>
<organism evidence="1 2">
    <name type="scientific">Cynara cardunculus var. scolymus</name>
    <name type="common">Globe artichoke</name>
    <name type="synonym">Cynara scolymus</name>
    <dbReference type="NCBI Taxonomy" id="59895"/>
    <lineage>
        <taxon>Eukaryota</taxon>
        <taxon>Viridiplantae</taxon>
        <taxon>Streptophyta</taxon>
        <taxon>Embryophyta</taxon>
        <taxon>Tracheophyta</taxon>
        <taxon>Spermatophyta</taxon>
        <taxon>Magnoliopsida</taxon>
        <taxon>eudicotyledons</taxon>
        <taxon>Gunneridae</taxon>
        <taxon>Pentapetalae</taxon>
        <taxon>asterids</taxon>
        <taxon>campanulids</taxon>
        <taxon>Asterales</taxon>
        <taxon>Asteraceae</taxon>
        <taxon>Carduoideae</taxon>
        <taxon>Cardueae</taxon>
        <taxon>Carduinae</taxon>
        <taxon>Cynara</taxon>
    </lineage>
</organism>
<name>A0A124SCR3_CYNCS</name>